<evidence type="ECO:0000313" key="1">
    <source>
        <dbReference type="EMBL" id="TDG51060.1"/>
    </source>
</evidence>
<accession>A0A484BSJ2</accession>
<dbReference type="Proteomes" id="UP000295192">
    <property type="component" value="Unassembled WGS sequence"/>
</dbReference>
<reference evidence="1 2" key="1">
    <citation type="journal article" date="2019" name="J. Hered.">
        <title>An Improved Genome Assembly for Drosophila navojoa, the Basal Species in the mojavensis Cluster.</title>
        <authorList>
            <person name="Vanderlinde T."/>
            <person name="Dupim E.G."/>
            <person name="Nazario-Yepiz N.O."/>
            <person name="Carvalho A.B."/>
        </authorList>
    </citation>
    <scope>NUCLEOTIDE SEQUENCE [LARGE SCALE GENOMIC DNA]</scope>
    <source>
        <strain evidence="1">Navoj_Jal97</strain>
        <tissue evidence="1">Whole organism</tissue>
    </source>
</reference>
<proteinExistence type="predicted"/>
<dbReference type="EMBL" id="LSRL02000011">
    <property type="protein sequence ID" value="TDG51060.1"/>
    <property type="molecule type" value="Genomic_DNA"/>
</dbReference>
<comment type="caution">
    <text evidence="1">The sequence shown here is derived from an EMBL/GenBank/DDBJ whole genome shotgun (WGS) entry which is preliminary data.</text>
</comment>
<evidence type="ECO:0000313" key="2">
    <source>
        <dbReference type="Proteomes" id="UP000295192"/>
    </source>
</evidence>
<sequence length="81" mass="9271">MSTHPLRVHFKGVATLHSQFAFEIYNWHNAPATEAEFTPPPPCPRPAQEDVNVNVNVDKDEDEDEDVEEDELRPLVPCKLF</sequence>
<protein>
    <submittedName>
        <fullName evidence="1">Uncharacterized protein</fullName>
    </submittedName>
</protein>
<keyword evidence="2" id="KW-1185">Reference proteome</keyword>
<name>A0A484BSJ2_DRONA</name>
<dbReference type="AlphaFoldDB" id="A0A484BSJ2"/>
<organism evidence="1 2">
    <name type="scientific">Drosophila navojoa</name>
    <name type="common">Fruit fly</name>
    <dbReference type="NCBI Taxonomy" id="7232"/>
    <lineage>
        <taxon>Eukaryota</taxon>
        <taxon>Metazoa</taxon>
        <taxon>Ecdysozoa</taxon>
        <taxon>Arthropoda</taxon>
        <taxon>Hexapoda</taxon>
        <taxon>Insecta</taxon>
        <taxon>Pterygota</taxon>
        <taxon>Neoptera</taxon>
        <taxon>Endopterygota</taxon>
        <taxon>Diptera</taxon>
        <taxon>Brachycera</taxon>
        <taxon>Muscomorpha</taxon>
        <taxon>Ephydroidea</taxon>
        <taxon>Drosophilidae</taxon>
        <taxon>Drosophila</taxon>
    </lineage>
</organism>
<gene>
    <name evidence="1" type="ORF">AWZ03_002423</name>
</gene>